<feature type="domain" description="Peptidase M4 C-terminal" evidence="9">
    <location>
        <begin position="329"/>
        <end position="493"/>
    </location>
</feature>
<protein>
    <recommendedName>
        <fullName evidence="7">Neutral metalloproteinase</fullName>
        <ecNumber evidence="7">3.4.24.-</ecNumber>
    </recommendedName>
</protein>
<dbReference type="PANTHER" id="PTHR43579:SF1">
    <property type="entry name" value="NEUTRAL METALLOPROTEINASE"/>
    <property type="match status" value="1"/>
</dbReference>
<comment type="cofactor">
    <cofactor evidence="7">
        <name>Zn(2+)</name>
        <dbReference type="ChEBI" id="CHEBI:29105"/>
    </cofactor>
</comment>
<evidence type="ECO:0000259" key="9">
    <source>
        <dbReference type="Pfam" id="PF02868"/>
    </source>
</evidence>
<dbReference type="Pfam" id="PF01447">
    <property type="entry name" value="Peptidase_M4"/>
    <property type="match status" value="1"/>
</dbReference>
<dbReference type="Proteomes" id="UP001601303">
    <property type="component" value="Unassembled WGS sequence"/>
</dbReference>
<keyword evidence="4 7" id="KW-0378">Hydrolase</keyword>
<dbReference type="SUPFAM" id="SSF55486">
    <property type="entry name" value="Metalloproteases ('zincins'), catalytic domain"/>
    <property type="match status" value="1"/>
</dbReference>
<feature type="domain" description="Peptidase M4" evidence="8">
    <location>
        <begin position="240"/>
        <end position="317"/>
    </location>
</feature>
<sequence>MDSTLTAALIGAAGGGIATAAGGLLRNHSNARTAARLIYAELTRNSTAVAYYRRYGHWAAPAPSRTAWDDHGPLLARKRDSGIFEAVLRGYEALEAMPFITGDTVSEEAREDLARDAVQRLVRAITEIGEVARISKGQIRAWTSRLELVEPSSASPLEPALLRSSVVPLLLLERLTDQAPPQFVFRRAEVYVEEGRVVRNPDMASAEDVKHVVFDARWGTDLNRLSTVARSTGHGPVGDPAVDEAYEGLVAASEFLREVFGREYVARPDEGPIAAVVHYDRNYNNAFWNGEVLVLGDGDDEIFTRFSKCVDIIGVEVWKGLGELGPIPYYGQTGALRNSICDVFGVLLKQYTLDQTVDQADWLLGAGLLAPGIHGDALRSLKDPGSAYDDAVLGTDPQPRAMGGYQDTQRDNGGVHINSGIPNHAFYLVAERLGGKAWERAGQIWWAALTSAELDENVRFADFARLTATAALRLYGEGDEHRAVLDAWSAVGVLQ</sequence>
<dbReference type="EMBL" id="JBIAHM010000016">
    <property type="protein sequence ID" value="MFE9604319.1"/>
    <property type="molecule type" value="Genomic_DNA"/>
</dbReference>
<dbReference type="GO" id="GO:0016787">
    <property type="term" value="F:hydrolase activity"/>
    <property type="evidence" value="ECO:0007669"/>
    <property type="project" value="UniProtKB-KW"/>
</dbReference>
<evidence type="ECO:0000256" key="7">
    <source>
        <dbReference type="RuleBase" id="RU366073"/>
    </source>
</evidence>
<comment type="subcellular location">
    <subcellularLocation>
        <location evidence="7">Secreted</location>
    </subcellularLocation>
</comment>
<dbReference type="CDD" id="cd09597">
    <property type="entry name" value="M4_TLP"/>
    <property type="match status" value="1"/>
</dbReference>
<evidence type="ECO:0000256" key="3">
    <source>
        <dbReference type="ARBA" id="ARBA00022723"/>
    </source>
</evidence>
<name>A0ABW6MEZ8_9ACTN</name>
<dbReference type="InterPro" id="IPR052759">
    <property type="entry name" value="Metalloprotease_M4"/>
</dbReference>
<keyword evidence="2 7" id="KW-0645">Protease</keyword>
<proteinExistence type="inferred from homology"/>
<dbReference type="InterPro" id="IPR001570">
    <property type="entry name" value="Peptidase_M4_C_domain"/>
</dbReference>
<dbReference type="InterPro" id="IPR027268">
    <property type="entry name" value="Peptidase_M4/M1_CTD_sf"/>
</dbReference>
<dbReference type="Gene3D" id="1.10.390.10">
    <property type="entry name" value="Neutral Protease Domain 2"/>
    <property type="match status" value="1"/>
</dbReference>
<evidence type="ECO:0000259" key="8">
    <source>
        <dbReference type="Pfam" id="PF01447"/>
    </source>
</evidence>
<comment type="function">
    <text evidence="7">Extracellular zinc metalloprotease.</text>
</comment>
<comment type="caution">
    <text evidence="10">The sequence shown here is derived from an EMBL/GenBank/DDBJ whole genome shotgun (WGS) entry which is preliminary data.</text>
</comment>
<dbReference type="Pfam" id="PF02868">
    <property type="entry name" value="Peptidase_M4_C"/>
    <property type="match status" value="1"/>
</dbReference>
<reference evidence="10 11" key="1">
    <citation type="submission" date="2024-10" db="EMBL/GenBank/DDBJ databases">
        <title>The Natural Products Discovery Center: Release of the First 8490 Sequenced Strains for Exploring Actinobacteria Biosynthetic Diversity.</title>
        <authorList>
            <person name="Kalkreuter E."/>
            <person name="Kautsar S.A."/>
            <person name="Yang D."/>
            <person name="Bader C.D."/>
            <person name="Teijaro C.N."/>
            <person name="Fluegel L."/>
            <person name="Davis C.M."/>
            <person name="Simpson J.R."/>
            <person name="Lauterbach L."/>
            <person name="Steele A.D."/>
            <person name="Gui C."/>
            <person name="Meng S."/>
            <person name="Li G."/>
            <person name="Viehrig K."/>
            <person name="Ye F."/>
            <person name="Su P."/>
            <person name="Kiefer A.F."/>
            <person name="Nichols A."/>
            <person name="Cepeda A.J."/>
            <person name="Yan W."/>
            <person name="Fan B."/>
            <person name="Jiang Y."/>
            <person name="Adhikari A."/>
            <person name="Zheng C.-J."/>
            <person name="Schuster L."/>
            <person name="Cowan T.M."/>
            <person name="Smanski M.J."/>
            <person name="Chevrette M.G."/>
            <person name="De Carvalho L.P.S."/>
            <person name="Shen B."/>
        </authorList>
    </citation>
    <scope>NUCLEOTIDE SEQUENCE [LARGE SCALE GENOMIC DNA]</scope>
    <source>
        <strain evidence="10 11">NPDC006488</strain>
    </source>
</reference>
<keyword evidence="7" id="KW-0964">Secreted</keyword>
<evidence type="ECO:0000256" key="4">
    <source>
        <dbReference type="ARBA" id="ARBA00022801"/>
    </source>
</evidence>
<dbReference type="Gene3D" id="3.10.170.10">
    <property type="match status" value="1"/>
</dbReference>
<dbReference type="PANTHER" id="PTHR43579">
    <property type="match status" value="1"/>
</dbReference>
<dbReference type="InterPro" id="IPR023612">
    <property type="entry name" value="Peptidase_M4"/>
</dbReference>
<gene>
    <name evidence="10" type="ORF">ACFYNQ_37940</name>
</gene>
<keyword evidence="11" id="KW-1185">Reference proteome</keyword>
<evidence type="ECO:0000256" key="1">
    <source>
        <dbReference type="ARBA" id="ARBA00009388"/>
    </source>
</evidence>
<dbReference type="RefSeq" id="WP_388113261.1">
    <property type="nucleotide sequence ID" value="NZ_JBIAHM010000016.1"/>
</dbReference>
<evidence type="ECO:0000256" key="6">
    <source>
        <dbReference type="ARBA" id="ARBA00023049"/>
    </source>
</evidence>
<organism evidence="10 11">
    <name type="scientific">Streptomyces hokutonensis</name>
    <dbReference type="NCBI Taxonomy" id="1306990"/>
    <lineage>
        <taxon>Bacteria</taxon>
        <taxon>Bacillati</taxon>
        <taxon>Actinomycetota</taxon>
        <taxon>Actinomycetes</taxon>
        <taxon>Kitasatosporales</taxon>
        <taxon>Streptomycetaceae</taxon>
        <taxon>Streptomyces</taxon>
    </lineage>
</organism>
<dbReference type="PRINTS" id="PR00730">
    <property type="entry name" value="THERMOLYSIN"/>
</dbReference>
<evidence type="ECO:0000313" key="10">
    <source>
        <dbReference type="EMBL" id="MFE9604319.1"/>
    </source>
</evidence>
<keyword evidence="3" id="KW-0479">Metal-binding</keyword>
<dbReference type="EC" id="3.4.24.-" evidence="7"/>
<accession>A0ABW6MEZ8</accession>
<keyword evidence="6 7" id="KW-0482">Metalloprotease</keyword>
<evidence type="ECO:0000313" key="11">
    <source>
        <dbReference type="Proteomes" id="UP001601303"/>
    </source>
</evidence>
<evidence type="ECO:0000256" key="2">
    <source>
        <dbReference type="ARBA" id="ARBA00022670"/>
    </source>
</evidence>
<dbReference type="InterPro" id="IPR013856">
    <property type="entry name" value="Peptidase_M4_domain"/>
</dbReference>
<comment type="similarity">
    <text evidence="1 7">Belongs to the peptidase M4 family.</text>
</comment>
<evidence type="ECO:0000256" key="5">
    <source>
        <dbReference type="ARBA" id="ARBA00022833"/>
    </source>
</evidence>
<keyword evidence="5 7" id="KW-0862">Zinc</keyword>